<gene>
    <name evidence="1" type="ORF">C3B55_00166</name>
</gene>
<evidence type="ECO:0000313" key="1">
    <source>
        <dbReference type="EMBL" id="QAX81532.1"/>
    </source>
</evidence>
<keyword evidence="2" id="KW-1185">Reference proteome</keyword>
<dbReference type="EMBL" id="CP026512">
    <property type="protein sequence ID" value="QAX81532.1"/>
    <property type="molecule type" value="Genomic_DNA"/>
</dbReference>
<proteinExistence type="predicted"/>
<evidence type="ECO:0000313" key="2">
    <source>
        <dbReference type="Proteomes" id="UP000288953"/>
    </source>
</evidence>
<accession>A0ABX5R7X3</accession>
<reference evidence="1 2" key="1">
    <citation type="journal article" date="2018" name="Genome Biol. Evol.">
        <title>Partnering With a Pest: Genomes of Hemlock Woolly Adelgid Symbionts Reveal Atypical Nutritional Provisioning Patterns in Dual-Obligate Bacteria.</title>
        <authorList>
            <person name="Weglarz K.M."/>
            <person name="Havill N.P."/>
            <person name="Burke G.R."/>
            <person name="von Dohlen C.D."/>
        </authorList>
    </citation>
    <scope>NUCLEOTIDE SEQUENCE [LARGE SCALE GENOMIC DNA]</scope>
    <source>
        <strain evidence="1 2">HWA_ENA</strain>
    </source>
</reference>
<organism evidence="1 2">
    <name type="scientific">Candidatus Pseudomonas adelgestsugas</name>
    <dbReference type="NCBI Taxonomy" id="1302376"/>
    <lineage>
        <taxon>Bacteria</taxon>
        <taxon>Pseudomonadati</taxon>
        <taxon>Pseudomonadota</taxon>
        <taxon>Gammaproteobacteria</taxon>
        <taxon>Pseudomonadales</taxon>
        <taxon>Pseudomonadaceae</taxon>
        <taxon>Pseudomonas</taxon>
    </lineage>
</organism>
<protein>
    <submittedName>
        <fullName evidence="1">Uncharacterized protein</fullName>
    </submittedName>
</protein>
<dbReference type="Proteomes" id="UP000288953">
    <property type="component" value="Chromosome"/>
</dbReference>
<sequence length="76" mass="8579">MIASINIFTANYTLRQEYVYLSFSYFGKHLRFIVNLDLFTGNAFVKQSLSSYLSDQSTLTIANNNLANITLPAVGY</sequence>
<name>A0ABX5R7X3_9PSED</name>